<proteinExistence type="predicted"/>
<dbReference type="InterPro" id="IPR038492">
    <property type="entry name" value="GBBH-like_N_sf"/>
</dbReference>
<dbReference type="EMBL" id="JAXOJX010000024">
    <property type="protein sequence ID" value="MDZ5457966.1"/>
    <property type="molecule type" value="Genomic_DNA"/>
</dbReference>
<evidence type="ECO:0000313" key="5">
    <source>
        <dbReference type="Proteomes" id="UP001293718"/>
    </source>
</evidence>
<dbReference type="RefSeq" id="WP_322466145.1">
    <property type="nucleotide sequence ID" value="NZ_JAXOJX010000024.1"/>
</dbReference>
<reference evidence="4 5" key="1">
    <citation type="submission" date="2023-11" db="EMBL/GenBank/DDBJ databases">
        <title>Draft genome of Azohydromonas lata strain H1 (DSM1123), a polyhydroxyalkanoate producer.</title>
        <authorList>
            <person name="Traversa D."/>
            <person name="D'Addabbo P."/>
            <person name="Pazzani C."/>
            <person name="Manzari C."/>
            <person name="Chiara M."/>
            <person name="Scrascia M."/>
        </authorList>
    </citation>
    <scope>NUCLEOTIDE SEQUENCE [LARGE SCALE GENOMIC DNA]</scope>
    <source>
        <strain evidence="4 5">H1</strain>
    </source>
</reference>
<dbReference type="Gene3D" id="3.30.2020.30">
    <property type="match status" value="1"/>
</dbReference>
<dbReference type="InterPro" id="IPR010376">
    <property type="entry name" value="GBBH-like_N"/>
</dbReference>
<gene>
    <name evidence="4" type="ORF">SM757_15410</name>
</gene>
<protein>
    <submittedName>
        <fullName evidence="4">DUF971 domain-containing protein</fullName>
    </submittedName>
</protein>
<evidence type="ECO:0000313" key="4">
    <source>
        <dbReference type="EMBL" id="MDZ5457966.1"/>
    </source>
</evidence>
<dbReference type="Pfam" id="PF06155">
    <property type="entry name" value="GBBH-like_N"/>
    <property type="match status" value="1"/>
</dbReference>
<dbReference type="PANTHER" id="PTHR35303">
    <property type="entry name" value="OS02G0197800 PROTEIN"/>
    <property type="match status" value="1"/>
</dbReference>
<name>A0ABU5IFR8_9BURK</name>
<organism evidence="4 5">
    <name type="scientific">Azohydromonas lata</name>
    <dbReference type="NCBI Taxonomy" id="45677"/>
    <lineage>
        <taxon>Bacteria</taxon>
        <taxon>Pseudomonadati</taxon>
        <taxon>Pseudomonadota</taxon>
        <taxon>Betaproteobacteria</taxon>
        <taxon>Burkholderiales</taxon>
        <taxon>Sphaerotilaceae</taxon>
        <taxon>Azohydromonas</taxon>
    </lineage>
</organism>
<evidence type="ECO:0000259" key="3">
    <source>
        <dbReference type="Pfam" id="PF06155"/>
    </source>
</evidence>
<feature type="domain" description="Gamma-butyrobetaine hydroxylase-like N-terminal" evidence="3">
    <location>
        <begin position="8"/>
        <end position="82"/>
    </location>
</feature>
<evidence type="ECO:0000256" key="1">
    <source>
        <dbReference type="ARBA" id="ARBA00022723"/>
    </source>
</evidence>
<keyword evidence="1" id="KW-0479">Metal-binding</keyword>
<keyword evidence="5" id="KW-1185">Reference proteome</keyword>
<sequence length="97" mass="10688">MTIELSPDQLRLRWPDRDTALDAGTLRAACRCAGCRAVTLASTGPEARQRVELTGAEPVGHYALQLRFSDGHERGIYPWSMLWELAQGKQEVTGGYG</sequence>
<keyword evidence="2" id="KW-0408">Iron</keyword>
<accession>A0ABU5IFR8</accession>
<evidence type="ECO:0000256" key="2">
    <source>
        <dbReference type="ARBA" id="ARBA00023004"/>
    </source>
</evidence>
<dbReference type="Proteomes" id="UP001293718">
    <property type="component" value="Unassembled WGS sequence"/>
</dbReference>
<comment type="caution">
    <text evidence="4">The sequence shown here is derived from an EMBL/GenBank/DDBJ whole genome shotgun (WGS) entry which is preliminary data.</text>
</comment>